<dbReference type="AlphaFoldDB" id="A0A8J7UJ91"/>
<name>A0A8J7UJ91_9HYPH</name>
<evidence type="ECO:0000259" key="5">
    <source>
        <dbReference type="SMART" id="SM00507"/>
    </source>
</evidence>
<dbReference type="GO" id="GO:0003676">
    <property type="term" value="F:nucleic acid binding"/>
    <property type="evidence" value="ECO:0007669"/>
    <property type="project" value="InterPro"/>
</dbReference>
<accession>A0A8J7UJ91</accession>
<dbReference type="Proteomes" id="UP000666240">
    <property type="component" value="Unassembled WGS sequence"/>
</dbReference>
<dbReference type="PANTHER" id="PTHR41286:SF1">
    <property type="entry name" value="HNH NUCLEASE YAJD-RELATED"/>
    <property type="match status" value="1"/>
</dbReference>
<evidence type="ECO:0000256" key="4">
    <source>
        <dbReference type="ARBA" id="ARBA00040194"/>
    </source>
</evidence>
<evidence type="ECO:0000256" key="2">
    <source>
        <dbReference type="ARBA" id="ARBA00022801"/>
    </source>
</evidence>
<comment type="similarity">
    <text evidence="3">Belongs to the HNH nuclease family.</text>
</comment>
<dbReference type="CDD" id="cd00085">
    <property type="entry name" value="HNHc"/>
    <property type="match status" value="1"/>
</dbReference>
<keyword evidence="6" id="KW-0255">Endonuclease</keyword>
<dbReference type="GO" id="GO:0005829">
    <property type="term" value="C:cytosol"/>
    <property type="evidence" value="ECO:0007669"/>
    <property type="project" value="TreeGrafter"/>
</dbReference>
<feature type="domain" description="HNH nuclease" evidence="5">
    <location>
        <begin position="49"/>
        <end position="105"/>
    </location>
</feature>
<keyword evidence="2" id="KW-0378">Hydrolase</keyword>
<protein>
    <recommendedName>
        <fullName evidence="4">Putative HNH nuclease YajD</fullName>
    </recommendedName>
</protein>
<evidence type="ECO:0000256" key="3">
    <source>
        <dbReference type="ARBA" id="ARBA00038412"/>
    </source>
</evidence>
<organism evidence="6 7">
    <name type="scientific">Tianweitania sediminis</name>
    <dbReference type="NCBI Taxonomy" id="1502156"/>
    <lineage>
        <taxon>Bacteria</taxon>
        <taxon>Pseudomonadati</taxon>
        <taxon>Pseudomonadota</taxon>
        <taxon>Alphaproteobacteria</taxon>
        <taxon>Hyphomicrobiales</taxon>
        <taxon>Phyllobacteriaceae</taxon>
        <taxon>Tianweitania</taxon>
    </lineage>
</organism>
<reference evidence="6" key="1">
    <citation type="submission" date="2021-03" db="EMBL/GenBank/DDBJ databases">
        <title>Genome sequencing and assembly of Tianweitania sediminis.</title>
        <authorList>
            <person name="Chhetri G."/>
        </authorList>
    </citation>
    <scope>NUCLEOTIDE SEQUENCE</scope>
    <source>
        <strain evidence="6">Z8</strain>
    </source>
</reference>
<dbReference type="Gene3D" id="1.10.30.50">
    <property type="match status" value="1"/>
</dbReference>
<dbReference type="GO" id="GO:0004519">
    <property type="term" value="F:endonuclease activity"/>
    <property type="evidence" value="ECO:0007669"/>
    <property type="project" value="UniProtKB-KW"/>
</dbReference>
<gene>
    <name evidence="6" type="ORF">J5Y06_07215</name>
</gene>
<comment type="caution">
    <text evidence="6">The sequence shown here is derived from an EMBL/GenBank/DDBJ whole genome shotgun (WGS) entry which is preliminary data.</text>
</comment>
<keyword evidence="1" id="KW-0540">Nuclease</keyword>
<dbReference type="RefSeq" id="WP_209334477.1">
    <property type="nucleotide sequence ID" value="NZ_JAGIYY010000002.1"/>
</dbReference>
<dbReference type="InterPro" id="IPR003615">
    <property type="entry name" value="HNH_nuc"/>
</dbReference>
<dbReference type="Pfam" id="PF01844">
    <property type="entry name" value="HNH"/>
    <property type="match status" value="1"/>
</dbReference>
<dbReference type="InterPro" id="IPR002711">
    <property type="entry name" value="HNH"/>
</dbReference>
<dbReference type="EMBL" id="JAGIYY010000002">
    <property type="protein sequence ID" value="MBP0438434.1"/>
    <property type="molecule type" value="Genomic_DNA"/>
</dbReference>
<sequence>MGRLKSLAPRIGALPPRIGVAGQSEQERLRVRDRTQAWRAWYKTARWQKLRWSVLVRDLFTCSICKRVEAVTSQLVADHKVPHRGDETLFWDDRNLQCLCKGCHDKVKQSEERRGS</sequence>
<dbReference type="PANTHER" id="PTHR41286">
    <property type="entry name" value="HNH NUCLEASE YAJD-RELATED"/>
    <property type="match status" value="1"/>
</dbReference>
<dbReference type="GO" id="GO:0008270">
    <property type="term" value="F:zinc ion binding"/>
    <property type="evidence" value="ECO:0007669"/>
    <property type="project" value="InterPro"/>
</dbReference>
<dbReference type="GO" id="GO:0016787">
    <property type="term" value="F:hydrolase activity"/>
    <property type="evidence" value="ECO:0007669"/>
    <property type="project" value="UniProtKB-KW"/>
</dbReference>
<evidence type="ECO:0000313" key="6">
    <source>
        <dbReference type="EMBL" id="MBP0438434.1"/>
    </source>
</evidence>
<keyword evidence="7" id="KW-1185">Reference proteome</keyword>
<evidence type="ECO:0000256" key="1">
    <source>
        <dbReference type="ARBA" id="ARBA00022722"/>
    </source>
</evidence>
<dbReference type="SMART" id="SM00507">
    <property type="entry name" value="HNHc"/>
    <property type="match status" value="1"/>
</dbReference>
<evidence type="ECO:0000313" key="7">
    <source>
        <dbReference type="Proteomes" id="UP000666240"/>
    </source>
</evidence>
<proteinExistence type="inferred from homology"/>